<accession>A0A9R1R8B8</accession>
<dbReference type="PANTHER" id="PTHR47488">
    <property type="entry name" value="HEAVY METAL TRANSPORT/DETOXIFICATION SUPERFAMILY PROTEIN"/>
    <property type="match status" value="1"/>
</dbReference>
<sequence length="256" mass="28696">MSILVITVDLQCCRCKKKIKNVLECLKEDYCIEKIEYEDKDNRVIVRGKFDADKLCKKIWCKACKAVKEIEIVKQWPPPPPPPPPCPDKPKKPPCACTCPPPPDPPKPCTCTCPPPPEPPKPCPCHPKPCPRLSTNHANLRPNQHTSSCHTRTRCRTLCSARARRGTALRSSVTAALPKSHRPRRHRLPHRRRTPPSRSPVSARSRNTPLTVAVAAASRLLIAGRRPPGRRSNPASCRHHGSRRRTHRMPAPSCDD</sequence>
<dbReference type="Gramene" id="TRITD2Av1G176360.1">
    <property type="protein sequence ID" value="TRITD2Av1G176360.1"/>
    <property type="gene ID" value="TRITD2Av1G176360"/>
</dbReference>
<organism evidence="2 3">
    <name type="scientific">Triticum turgidum subsp. durum</name>
    <name type="common">Durum wheat</name>
    <name type="synonym">Triticum durum</name>
    <dbReference type="NCBI Taxonomy" id="4567"/>
    <lineage>
        <taxon>Eukaryota</taxon>
        <taxon>Viridiplantae</taxon>
        <taxon>Streptophyta</taxon>
        <taxon>Embryophyta</taxon>
        <taxon>Tracheophyta</taxon>
        <taxon>Spermatophyta</taxon>
        <taxon>Magnoliopsida</taxon>
        <taxon>Liliopsida</taxon>
        <taxon>Poales</taxon>
        <taxon>Poaceae</taxon>
        <taxon>BOP clade</taxon>
        <taxon>Pooideae</taxon>
        <taxon>Triticodae</taxon>
        <taxon>Triticeae</taxon>
        <taxon>Triticinae</taxon>
        <taxon>Triticum</taxon>
    </lineage>
</organism>
<feature type="compositionally biased region" description="Basic residues" evidence="1">
    <location>
        <begin position="179"/>
        <end position="195"/>
    </location>
</feature>
<keyword evidence="3" id="KW-1185">Reference proteome</keyword>
<dbReference type="InterPro" id="IPR044169">
    <property type="entry name" value="PI21"/>
</dbReference>
<dbReference type="Gene3D" id="3.30.70.100">
    <property type="match status" value="1"/>
</dbReference>
<evidence type="ECO:0000256" key="1">
    <source>
        <dbReference type="SAM" id="MobiDB-lite"/>
    </source>
</evidence>
<dbReference type="GO" id="GO:1900150">
    <property type="term" value="P:regulation of defense response to fungus"/>
    <property type="evidence" value="ECO:0007669"/>
    <property type="project" value="InterPro"/>
</dbReference>
<gene>
    <name evidence="2" type="ORF">TRITD_2Av1G176360</name>
</gene>
<evidence type="ECO:0000313" key="3">
    <source>
        <dbReference type="Proteomes" id="UP000324705"/>
    </source>
</evidence>
<evidence type="ECO:0000313" key="2">
    <source>
        <dbReference type="EMBL" id="VAH32023.1"/>
    </source>
</evidence>
<dbReference type="Proteomes" id="UP000324705">
    <property type="component" value="Chromosome 2A"/>
</dbReference>
<proteinExistence type="predicted"/>
<feature type="compositionally biased region" description="Basic residues" evidence="1">
    <location>
        <begin position="237"/>
        <end position="248"/>
    </location>
</feature>
<protein>
    <recommendedName>
        <fullName evidence="4">HMA domain-containing protein</fullName>
    </recommendedName>
</protein>
<name>A0A9R1R8B8_TRITD</name>
<dbReference type="PANTHER" id="PTHR47488:SF12">
    <property type="entry name" value="PROTEIN PYRICULARIA ORYZAE RESISTANCE 21"/>
    <property type="match status" value="1"/>
</dbReference>
<dbReference type="EMBL" id="LT934113">
    <property type="protein sequence ID" value="VAH32023.1"/>
    <property type="molecule type" value="Genomic_DNA"/>
</dbReference>
<feature type="region of interest" description="Disordered" evidence="1">
    <location>
        <begin position="166"/>
        <end position="256"/>
    </location>
</feature>
<evidence type="ECO:0008006" key="4">
    <source>
        <dbReference type="Google" id="ProtNLM"/>
    </source>
</evidence>
<dbReference type="AlphaFoldDB" id="A0A9R1R8B8"/>
<reference evidence="2 3" key="1">
    <citation type="submission" date="2017-09" db="EMBL/GenBank/DDBJ databases">
        <authorList>
            <consortium name="International Durum Wheat Genome Sequencing Consortium (IDWGSC)"/>
            <person name="Milanesi L."/>
        </authorList>
    </citation>
    <scope>NUCLEOTIDE SEQUENCE [LARGE SCALE GENOMIC DNA]</scope>
    <source>
        <strain evidence="3">cv. Svevo</strain>
    </source>
</reference>